<feature type="domain" description="Bacterial type II secretion system protein E" evidence="3">
    <location>
        <begin position="153"/>
        <end position="293"/>
    </location>
</feature>
<dbReference type="Gene3D" id="3.30.450.90">
    <property type="match status" value="1"/>
</dbReference>
<dbReference type="InterPro" id="IPR014155">
    <property type="entry name" value="VirB11"/>
</dbReference>
<dbReference type="PANTHER" id="PTHR30486">
    <property type="entry name" value="TWITCHING MOTILITY PROTEIN PILT"/>
    <property type="match status" value="1"/>
</dbReference>
<gene>
    <name evidence="4" type="primary">virB11</name>
    <name evidence="4" type="ORF">J5V48_05080</name>
</gene>
<dbReference type="PANTHER" id="PTHR30486:SF6">
    <property type="entry name" value="TYPE IV PILUS RETRACTATION ATPASE PILT"/>
    <property type="match status" value="1"/>
</dbReference>
<keyword evidence="2" id="KW-0547">Nucleotide-binding</keyword>
<comment type="caution">
    <text evidence="4">The sequence shown here is derived from an EMBL/GenBank/DDBJ whole genome shotgun (WGS) entry which is preliminary data.</text>
</comment>
<keyword evidence="5" id="KW-1185">Reference proteome</keyword>
<keyword evidence="2" id="KW-0067">ATP-binding</keyword>
<accession>A0ABS7DG37</accession>
<organism evidence="4 5">
    <name type="scientific">Succinivibrio faecicola</name>
    <dbReference type="NCBI Taxonomy" id="2820300"/>
    <lineage>
        <taxon>Bacteria</taxon>
        <taxon>Pseudomonadati</taxon>
        <taxon>Pseudomonadota</taxon>
        <taxon>Gammaproteobacteria</taxon>
        <taxon>Aeromonadales</taxon>
        <taxon>Succinivibrionaceae</taxon>
        <taxon>Succinivibrio</taxon>
    </lineage>
</organism>
<dbReference type="PROSITE" id="PS00675">
    <property type="entry name" value="SIGMA54_INTERACT_1"/>
    <property type="match status" value="1"/>
</dbReference>
<dbReference type="InterPro" id="IPR001482">
    <property type="entry name" value="T2SS/T4SS_dom"/>
</dbReference>
<comment type="similarity">
    <text evidence="1 2">Belongs to the GSP E family.</text>
</comment>
<evidence type="ECO:0000259" key="3">
    <source>
        <dbReference type="Pfam" id="PF00437"/>
    </source>
</evidence>
<evidence type="ECO:0000313" key="5">
    <source>
        <dbReference type="Proteomes" id="UP000731465"/>
    </source>
</evidence>
<dbReference type="Gene3D" id="3.40.50.300">
    <property type="entry name" value="P-loop containing nucleotide triphosphate hydrolases"/>
    <property type="match status" value="1"/>
</dbReference>
<sequence>MALKKDATVSYLLEDFKQFFDDPDVTEICVNAPGEVWCENKGKWVCTKVEKLTYDRLLQLGIAVAKYANTEFGENAPIVSAVLPNGERSQFVMPPACKDGTISITIRKPSFYVRSMEDYESNNFFSNVKPAAHLSVEDQELMQMQQKILVEQDGQKQALMRAQFLQRAVVLGKNIIIAGETGSGKTTFMKTLMQSIPTDQRLITIEDVPELLWGLPNHHNVVNLLYPSEAKDDAVITAASLMRSCLRMKPDRILLAELRGGETFDFLNVCLSGHGGTITSCHAGSSKGVFEYLALKVMQSSVGKSLPYPVIFKLLHLVLDVIVCIHNDKQNGLGRHITELWYDPESKFKEY</sequence>
<dbReference type="InterPro" id="IPR027417">
    <property type="entry name" value="P-loop_NTPase"/>
</dbReference>
<dbReference type="Proteomes" id="UP000731465">
    <property type="component" value="Unassembled WGS sequence"/>
</dbReference>
<evidence type="ECO:0000256" key="1">
    <source>
        <dbReference type="ARBA" id="ARBA00006611"/>
    </source>
</evidence>
<evidence type="ECO:0000313" key="4">
    <source>
        <dbReference type="EMBL" id="MBW7570265.1"/>
    </source>
</evidence>
<proteinExistence type="inferred from homology"/>
<comment type="function">
    <text evidence="2">Part of the Type IV secretion system.</text>
</comment>
<name>A0ABS7DG37_9GAMM</name>
<reference evidence="4 5" key="1">
    <citation type="submission" date="2021-03" db="EMBL/GenBank/DDBJ databases">
        <title>Succinivibrio sp. nov. isolated from feces of cow.</title>
        <authorList>
            <person name="Choi J.-Y."/>
        </authorList>
    </citation>
    <scope>NUCLEOTIDE SEQUENCE [LARGE SCALE GENOMIC DNA]</scope>
    <source>
        <strain evidence="4 5">AGMB01872</strain>
    </source>
</reference>
<dbReference type="InterPro" id="IPR025662">
    <property type="entry name" value="Sigma_54_int_dom_ATP-bd_1"/>
</dbReference>
<dbReference type="InterPro" id="IPR050921">
    <property type="entry name" value="T4SS_GSP_E_ATPase"/>
</dbReference>
<dbReference type="Pfam" id="PF00437">
    <property type="entry name" value="T2SSE"/>
    <property type="match status" value="1"/>
</dbReference>
<dbReference type="CDD" id="cd01130">
    <property type="entry name" value="VirB11-like_ATPase"/>
    <property type="match status" value="1"/>
</dbReference>
<evidence type="ECO:0000256" key="2">
    <source>
        <dbReference type="RuleBase" id="RU366071"/>
    </source>
</evidence>
<dbReference type="NCBIfam" id="TIGR02788">
    <property type="entry name" value="VirB11"/>
    <property type="match status" value="1"/>
</dbReference>
<protein>
    <recommendedName>
        <fullName evidence="2">Type IV secretion system protein</fullName>
    </recommendedName>
</protein>
<dbReference type="RefSeq" id="WP_219937487.1">
    <property type="nucleotide sequence ID" value="NZ_JAGFNY010000013.1"/>
</dbReference>
<dbReference type="EMBL" id="JAGFNY010000013">
    <property type="protein sequence ID" value="MBW7570265.1"/>
    <property type="molecule type" value="Genomic_DNA"/>
</dbReference>
<dbReference type="SUPFAM" id="SSF52540">
    <property type="entry name" value="P-loop containing nucleoside triphosphate hydrolases"/>
    <property type="match status" value="1"/>
</dbReference>